<comment type="caution">
    <text evidence="5">The sequence shown here is derived from an EMBL/GenBank/DDBJ whole genome shotgun (WGS) entry which is preliminary data.</text>
</comment>
<proteinExistence type="predicted"/>
<evidence type="ECO:0000313" key="6">
    <source>
        <dbReference type="Proteomes" id="UP001150217"/>
    </source>
</evidence>
<evidence type="ECO:0000256" key="3">
    <source>
        <dbReference type="SAM" id="SignalP"/>
    </source>
</evidence>
<evidence type="ECO:0000256" key="2">
    <source>
        <dbReference type="SAM" id="Phobius"/>
    </source>
</evidence>
<evidence type="ECO:0000313" key="5">
    <source>
        <dbReference type="EMBL" id="KAJ4489221.1"/>
    </source>
</evidence>
<dbReference type="PANTHER" id="PTHR47332">
    <property type="entry name" value="SET DOMAIN-CONTAINING PROTEIN 5"/>
    <property type="match status" value="1"/>
</dbReference>
<dbReference type="Pfam" id="PF00856">
    <property type="entry name" value="SET"/>
    <property type="match status" value="1"/>
</dbReference>
<feature type="chain" id="PRO_5045244006" description="SET domain-containing protein" evidence="3">
    <location>
        <begin position="22"/>
        <end position="647"/>
    </location>
</feature>
<protein>
    <recommendedName>
        <fullName evidence="4">SET domain-containing protein</fullName>
    </recommendedName>
</protein>
<sequence>MRTYSTLIPFVALAFTLAANAVPTSYSSSGNTYNSKASVRELDSDVVEARGFVVDDNSLEERSSALSNEGPTSPMKSNVQSSLERRMNQNMVIGAGAVGVGALAIGLGYWGKKRIQEDVEKSDASSSTSSSAPAPTSTDSGDELKDLGPTKVFRGFTTSMKRGFLTTAKAKQRLRKDDNDNKSTKSDSSQKPTALSPNQPQVSNLVKYNDFDEIAEPRNFSYGVVDEAGLPEGYDPSKMAFNSKPVDPNDPDAFFFVTLPPVEKGATLADYPGGWTECCISGDVKRVIENTPGFPSPPLQPLGGKPYRITDAGDKGLGVFATRMIRAGELIMDERPLIVTPNSNTEFLRDKAFIRKLQEYSLEQIRQITLHEMDKRVKKSFDRMPLENQKAFMDLFNSHSHDGSGEYIGRTRTNAAGIDVNKLRDKGSTGKLGQYSATCNEFSRLNHCCCPNAVFHWHTDTFTIRVCAVRDIPAGAEITVEYCPVLDSAAQRAQSLAPYGISSCACSPSCSDPALAKISDERRARFRKPIVLTPPIGGFIPGDYAWFQPALTRLRELEEENLQRADEYRRTLHQLVNIYCFLHDVDKVLLYAHKLDAYCRASDRVKDVDRNLLTREGVKRTQGWMTGQMMLNMQKPGMPTPVLMTFA</sequence>
<keyword evidence="3" id="KW-0732">Signal</keyword>
<keyword evidence="6" id="KW-1185">Reference proteome</keyword>
<dbReference type="SMART" id="SM00317">
    <property type="entry name" value="SET"/>
    <property type="match status" value="1"/>
</dbReference>
<gene>
    <name evidence="5" type="ORF">C8R41DRAFT_981639</name>
</gene>
<feature type="domain" description="SET" evidence="4">
    <location>
        <begin position="305"/>
        <end position="483"/>
    </location>
</feature>
<organism evidence="5 6">
    <name type="scientific">Lentinula lateritia</name>
    <dbReference type="NCBI Taxonomy" id="40482"/>
    <lineage>
        <taxon>Eukaryota</taxon>
        <taxon>Fungi</taxon>
        <taxon>Dikarya</taxon>
        <taxon>Basidiomycota</taxon>
        <taxon>Agaricomycotina</taxon>
        <taxon>Agaricomycetes</taxon>
        <taxon>Agaricomycetidae</taxon>
        <taxon>Agaricales</taxon>
        <taxon>Marasmiineae</taxon>
        <taxon>Omphalotaceae</taxon>
        <taxon>Lentinula</taxon>
    </lineage>
</organism>
<feature type="signal peptide" evidence="3">
    <location>
        <begin position="1"/>
        <end position="21"/>
    </location>
</feature>
<feature type="region of interest" description="Disordered" evidence="1">
    <location>
        <begin position="167"/>
        <end position="203"/>
    </location>
</feature>
<dbReference type="SUPFAM" id="SSF82199">
    <property type="entry name" value="SET domain"/>
    <property type="match status" value="1"/>
</dbReference>
<evidence type="ECO:0000259" key="4">
    <source>
        <dbReference type="PROSITE" id="PS50280"/>
    </source>
</evidence>
<feature type="region of interest" description="Disordered" evidence="1">
    <location>
        <begin position="120"/>
        <end position="149"/>
    </location>
</feature>
<feature type="compositionally biased region" description="Polar residues" evidence="1">
    <location>
        <begin position="64"/>
        <end position="82"/>
    </location>
</feature>
<dbReference type="PROSITE" id="PS50280">
    <property type="entry name" value="SET"/>
    <property type="match status" value="1"/>
</dbReference>
<feature type="compositionally biased region" description="Polar residues" evidence="1">
    <location>
        <begin position="192"/>
        <end position="203"/>
    </location>
</feature>
<dbReference type="PANTHER" id="PTHR47332:SF4">
    <property type="entry name" value="SET DOMAIN-CONTAINING PROTEIN 5"/>
    <property type="match status" value="1"/>
</dbReference>
<keyword evidence="2" id="KW-0472">Membrane</keyword>
<evidence type="ECO:0000256" key="1">
    <source>
        <dbReference type="SAM" id="MobiDB-lite"/>
    </source>
</evidence>
<dbReference type="InterPro" id="IPR046341">
    <property type="entry name" value="SET_dom_sf"/>
</dbReference>
<feature type="region of interest" description="Disordered" evidence="1">
    <location>
        <begin position="60"/>
        <end position="82"/>
    </location>
</feature>
<dbReference type="Proteomes" id="UP001150217">
    <property type="component" value="Unassembled WGS sequence"/>
</dbReference>
<keyword evidence="2" id="KW-1133">Transmembrane helix</keyword>
<accession>A0ABQ8VDL5</accession>
<feature type="compositionally biased region" description="Basic and acidic residues" evidence="1">
    <location>
        <begin position="175"/>
        <end position="185"/>
    </location>
</feature>
<reference evidence="5" key="1">
    <citation type="submission" date="2022-08" db="EMBL/GenBank/DDBJ databases">
        <title>A Global Phylogenomic Analysis of the Shiitake Genus Lentinula.</title>
        <authorList>
            <consortium name="DOE Joint Genome Institute"/>
            <person name="Sierra-Patev S."/>
            <person name="Min B."/>
            <person name="Naranjo-Ortiz M."/>
            <person name="Looney B."/>
            <person name="Konkel Z."/>
            <person name="Slot J.C."/>
            <person name="Sakamoto Y."/>
            <person name="Steenwyk J.L."/>
            <person name="Rokas A."/>
            <person name="Carro J."/>
            <person name="Camarero S."/>
            <person name="Ferreira P."/>
            <person name="Molpeceres G."/>
            <person name="Ruiz-Duenas F.J."/>
            <person name="Serrano A."/>
            <person name="Henrissat B."/>
            <person name="Drula E."/>
            <person name="Hughes K.W."/>
            <person name="Mata J.L."/>
            <person name="Ishikawa N.K."/>
            <person name="Vargas-Isla R."/>
            <person name="Ushijima S."/>
            <person name="Smith C.A."/>
            <person name="Ahrendt S."/>
            <person name="Andreopoulos W."/>
            <person name="He G."/>
            <person name="Labutti K."/>
            <person name="Lipzen A."/>
            <person name="Ng V."/>
            <person name="Riley R."/>
            <person name="Sandor L."/>
            <person name="Barry K."/>
            <person name="Martinez A.T."/>
            <person name="Xiao Y."/>
            <person name="Gibbons J.G."/>
            <person name="Terashima K."/>
            <person name="Grigoriev I.V."/>
            <person name="Hibbett D.S."/>
        </authorList>
    </citation>
    <scope>NUCLEOTIDE SEQUENCE</scope>
    <source>
        <strain evidence="5">RHP3577 ss4</strain>
    </source>
</reference>
<name>A0ABQ8VDL5_9AGAR</name>
<dbReference type="InterPro" id="IPR001214">
    <property type="entry name" value="SET_dom"/>
</dbReference>
<keyword evidence="2" id="KW-0812">Transmembrane</keyword>
<dbReference type="EMBL" id="JANVFT010000044">
    <property type="protein sequence ID" value="KAJ4489221.1"/>
    <property type="molecule type" value="Genomic_DNA"/>
</dbReference>
<dbReference type="CDD" id="cd20071">
    <property type="entry name" value="SET_SMYD"/>
    <property type="match status" value="1"/>
</dbReference>
<dbReference type="Gene3D" id="2.170.270.10">
    <property type="entry name" value="SET domain"/>
    <property type="match status" value="1"/>
</dbReference>
<feature type="compositionally biased region" description="Low complexity" evidence="1">
    <location>
        <begin position="124"/>
        <end position="139"/>
    </location>
</feature>
<dbReference type="InterPro" id="IPR053185">
    <property type="entry name" value="SET_domain_protein"/>
</dbReference>
<feature type="transmembrane region" description="Helical" evidence="2">
    <location>
        <begin position="91"/>
        <end position="111"/>
    </location>
</feature>